<reference evidence="2 3" key="1">
    <citation type="submission" date="2018-09" db="EMBL/GenBank/DDBJ databases">
        <authorList>
            <person name="Zhu H."/>
        </authorList>
    </citation>
    <scope>NUCLEOTIDE SEQUENCE [LARGE SCALE GENOMIC DNA]</scope>
    <source>
        <strain evidence="2 3">K1S02-61</strain>
    </source>
</reference>
<organism evidence="2 3">
    <name type="scientific">Massilia cavernae</name>
    <dbReference type="NCBI Taxonomy" id="2320864"/>
    <lineage>
        <taxon>Bacteria</taxon>
        <taxon>Pseudomonadati</taxon>
        <taxon>Pseudomonadota</taxon>
        <taxon>Betaproteobacteria</taxon>
        <taxon>Burkholderiales</taxon>
        <taxon>Oxalobacteraceae</taxon>
        <taxon>Telluria group</taxon>
        <taxon>Massilia</taxon>
    </lineage>
</organism>
<feature type="domain" description="ChrB C-terminal" evidence="1">
    <location>
        <begin position="185"/>
        <end position="314"/>
    </location>
</feature>
<dbReference type="InterPro" id="IPR018634">
    <property type="entry name" value="ChrB_C"/>
</dbReference>
<keyword evidence="3" id="KW-1185">Reference proteome</keyword>
<evidence type="ECO:0000259" key="1">
    <source>
        <dbReference type="Pfam" id="PF09828"/>
    </source>
</evidence>
<protein>
    <recommendedName>
        <fullName evidence="1">ChrB C-terminal domain-containing protein</fullName>
    </recommendedName>
</protein>
<dbReference type="AlphaFoldDB" id="A0A418XXV4"/>
<comment type="caution">
    <text evidence="2">The sequence shown here is derived from an EMBL/GenBank/DDBJ whole genome shotgun (WGS) entry which is preliminary data.</text>
</comment>
<name>A0A418XXV4_9BURK</name>
<evidence type="ECO:0000313" key="2">
    <source>
        <dbReference type="EMBL" id="RJG17751.1"/>
    </source>
</evidence>
<dbReference type="Pfam" id="PF09828">
    <property type="entry name" value="ChrB_C"/>
    <property type="match status" value="1"/>
</dbReference>
<dbReference type="RefSeq" id="WP_119810681.1">
    <property type="nucleotide sequence ID" value="NZ_QYUP01000095.1"/>
</dbReference>
<gene>
    <name evidence="2" type="ORF">D3872_10240</name>
</gene>
<dbReference type="OrthoDB" id="6605953at2"/>
<evidence type="ECO:0000313" key="3">
    <source>
        <dbReference type="Proteomes" id="UP000284006"/>
    </source>
</evidence>
<accession>A0A418XXV4</accession>
<dbReference type="Proteomes" id="UP000284006">
    <property type="component" value="Unassembled WGS sequence"/>
</dbReference>
<dbReference type="EMBL" id="QYUP01000095">
    <property type="protein sequence ID" value="RJG17751.1"/>
    <property type="molecule type" value="Genomic_DNA"/>
</dbReference>
<proteinExistence type="predicted"/>
<sequence>MSKSNTSWILLIATLPASSTASRMRLWRAVKSLGCATLRDGVYLLPFQTELDYRLKKLSDEVRQDGGNSWVLRVAADPRPGESGFGAMFDRTGVYDDLCRSLDGAAVEMKGQAPADIARNLRKMRKELESIRAIDYFPSEASALAEAAWLRYVQSAEAAMSIGEPAAVAGEIPLLPRDEYRGRRWATRKRIWVDRVASAWLIQRFIDPEAEFLWLDSPLDCPADALGFDFDGATFTHVGECVTFEVLLASFGLSQDPALARLGALVRNLDAGGGYVPEAVGFEALMHGARKRGLTDDQLLANVGAVLDSLHAHFATNDEKEGQ</sequence>